<sequence length="135" mass="15039">MPVAPLPRHTHSQNGKALYSLDYGGNCELDFGLNHVVREFAEPVNDNFTARTIFCSFDFNFSTDFMVVSSCCIFKWCFVKRWIFKGGFVLILARGRPRAGACVVLTKPLYSSRSTAAAQLAHAQTARNETVNEPA</sequence>
<organism evidence="1 2">
    <name type="scientific">Ancylostoma ceylanicum</name>
    <dbReference type="NCBI Taxonomy" id="53326"/>
    <lineage>
        <taxon>Eukaryota</taxon>
        <taxon>Metazoa</taxon>
        <taxon>Ecdysozoa</taxon>
        <taxon>Nematoda</taxon>
        <taxon>Chromadorea</taxon>
        <taxon>Rhabditida</taxon>
        <taxon>Rhabditina</taxon>
        <taxon>Rhabditomorpha</taxon>
        <taxon>Strongyloidea</taxon>
        <taxon>Ancylostomatidae</taxon>
        <taxon>Ancylostomatinae</taxon>
        <taxon>Ancylostoma</taxon>
    </lineage>
</organism>
<dbReference type="EMBL" id="JARK01001547">
    <property type="protein sequence ID" value="EYB91029.1"/>
    <property type="molecule type" value="Genomic_DNA"/>
</dbReference>
<gene>
    <name evidence="1" type="primary">Acey_s0211.g2197</name>
    <name evidence="1" type="ORF">Y032_0211g2197</name>
</gene>
<proteinExistence type="predicted"/>
<dbReference type="Proteomes" id="UP000024635">
    <property type="component" value="Unassembled WGS sequence"/>
</dbReference>
<keyword evidence="2" id="KW-1185">Reference proteome</keyword>
<protein>
    <submittedName>
        <fullName evidence="1">Uncharacterized protein</fullName>
    </submittedName>
</protein>
<evidence type="ECO:0000313" key="1">
    <source>
        <dbReference type="EMBL" id="EYB91029.1"/>
    </source>
</evidence>
<name>A0A016SL70_9BILA</name>
<evidence type="ECO:0000313" key="2">
    <source>
        <dbReference type="Proteomes" id="UP000024635"/>
    </source>
</evidence>
<reference evidence="2" key="1">
    <citation type="journal article" date="2015" name="Nat. Genet.">
        <title>The genome and transcriptome of the zoonotic hookworm Ancylostoma ceylanicum identify infection-specific gene families.</title>
        <authorList>
            <person name="Schwarz E.M."/>
            <person name="Hu Y."/>
            <person name="Antoshechkin I."/>
            <person name="Miller M.M."/>
            <person name="Sternberg P.W."/>
            <person name="Aroian R.V."/>
        </authorList>
    </citation>
    <scope>NUCLEOTIDE SEQUENCE</scope>
    <source>
        <strain evidence="2">HY135</strain>
    </source>
</reference>
<accession>A0A016SL70</accession>
<comment type="caution">
    <text evidence="1">The sequence shown here is derived from an EMBL/GenBank/DDBJ whole genome shotgun (WGS) entry which is preliminary data.</text>
</comment>
<dbReference type="AlphaFoldDB" id="A0A016SL70"/>